<evidence type="ECO:0000313" key="1">
    <source>
        <dbReference type="EMBL" id="MBA5776628.1"/>
    </source>
</evidence>
<sequence>MNRKERRAARAGGEIDTKVFLELAGRFIDLANRENRKVPATDLHMAFLWAAARYNAHVAKAVLEVDNHEEFVEAMVNDYRDMLRQHLADPELG</sequence>
<reference evidence="1 2" key="1">
    <citation type="submission" date="2020-07" db="EMBL/GenBank/DDBJ databases">
        <title>Stappia sp., F7233, whole genome shotgun sequencing project.</title>
        <authorList>
            <person name="Jiang S."/>
            <person name="Liu Z.W."/>
            <person name="Du Z.J."/>
        </authorList>
    </citation>
    <scope>NUCLEOTIDE SEQUENCE [LARGE SCALE GENOMIC DNA]</scope>
    <source>
        <strain evidence="1 2">F7233</strain>
    </source>
</reference>
<dbReference type="RefSeq" id="WP_182163192.1">
    <property type="nucleotide sequence ID" value="NZ_JACFXV010000043.1"/>
</dbReference>
<name>A0A839AC68_9HYPH</name>
<comment type="caution">
    <text evidence="1">The sequence shown here is derived from an EMBL/GenBank/DDBJ whole genome shotgun (WGS) entry which is preliminary data.</text>
</comment>
<dbReference type="InterPro" id="IPR021490">
    <property type="entry name" value="DUF3144"/>
</dbReference>
<protein>
    <submittedName>
        <fullName evidence="1">DUF3144 domain-containing protein</fullName>
    </submittedName>
</protein>
<proteinExistence type="predicted"/>
<evidence type="ECO:0000313" key="2">
    <source>
        <dbReference type="Proteomes" id="UP000541109"/>
    </source>
</evidence>
<organism evidence="1 2">
    <name type="scientific">Stappia albiluteola</name>
    <dbReference type="NCBI Taxonomy" id="2758565"/>
    <lineage>
        <taxon>Bacteria</taxon>
        <taxon>Pseudomonadati</taxon>
        <taxon>Pseudomonadota</taxon>
        <taxon>Alphaproteobacteria</taxon>
        <taxon>Hyphomicrobiales</taxon>
        <taxon>Stappiaceae</taxon>
        <taxon>Stappia</taxon>
    </lineage>
</organism>
<gene>
    <name evidence="1" type="ORF">H2509_05755</name>
</gene>
<dbReference type="Pfam" id="PF11342">
    <property type="entry name" value="DUF3144"/>
    <property type="match status" value="1"/>
</dbReference>
<dbReference type="EMBL" id="JACFXV010000043">
    <property type="protein sequence ID" value="MBA5776628.1"/>
    <property type="molecule type" value="Genomic_DNA"/>
</dbReference>
<dbReference type="Proteomes" id="UP000541109">
    <property type="component" value="Unassembled WGS sequence"/>
</dbReference>
<dbReference type="AlphaFoldDB" id="A0A839AC68"/>
<dbReference type="Gene3D" id="1.10.287.3020">
    <property type="match status" value="1"/>
</dbReference>
<keyword evidence="2" id="KW-1185">Reference proteome</keyword>
<accession>A0A839AC68</accession>